<dbReference type="EMBL" id="CACRZD030000243">
    <property type="protein sequence ID" value="CAA6675190.1"/>
    <property type="molecule type" value="Genomic_DNA"/>
</dbReference>
<gene>
    <name evidence="8" type="ORF">SI7747_UN021532</name>
</gene>
<keyword evidence="2" id="KW-0805">Transcription regulation</keyword>
<dbReference type="PANTHER" id="PTHR46324">
    <property type="entry name" value="BASIC LEUCINE ZIPPER 43-RELATED"/>
    <property type="match status" value="1"/>
</dbReference>
<comment type="caution">
    <text evidence="8">The sequence shown here is derived from an EMBL/GenBank/DDBJ whole genome shotgun (WGS) entry which is preliminary data.</text>
</comment>
<evidence type="ECO:0000256" key="6">
    <source>
        <dbReference type="SAM" id="MobiDB-lite"/>
    </source>
</evidence>
<dbReference type="SUPFAM" id="SSF57959">
    <property type="entry name" value="Leucine zipper domain"/>
    <property type="match status" value="1"/>
</dbReference>
<dbReference type="PANTHER" id="PTHR46324:SF26">
    <property type="entry name" value="OS02G0728001 PROTEIN"/>
    <property type="match status" value="1"/>
</dbReference>
<protein>
    <recommendedName>
        <fullName evidence="7">BZIP domain-containing protein</fullName>
    </recommendedName>
</protein>
<evidence type="ECO:0000259" key="7">
    <source>
        <dbReference type="SMART" id="SM00338"/>
    </source>
</evidence>
<evidence type="ECO:0000256" key="2">
    <source>
        <dbReference type="ARBA" id="ARBA00023015"/>
    </source>
</evidence>
<reference evidence="9" key="1">
    <citation type="journal article" date="2020" name="Sci. Rep.">
        <title>Chromosome-scale genome assembly for the duckweed Spirodela intermedia, integrating cytogenetic maps, PacBio and Oxford Nanopore libraries.</title>
        <authorList>
            <person name="Hoang P.T.N."/>
            <person name="Fiebig A."/>
            <person name="Novak P."/>
            <person name="Macas J."/>
            <person name="Cao H.X."/>
            <person name="Stepanenko A."/>
            <person name="Chen G."/>
            <person name="Borisjuk N."/>
            <person name="Scholz U."/>
            <person name="Schubert I."/>
        </authorList>
    </citation>
    <scope>NUCLEOTIDE SEQUENCE [LARGE SCALE GENOMIC DNA]</scope>
</reference>
<dbReference type="Gene3D" id="1.20.5.170">
    <property type="match status" value="1"/>
</dbReference>
<proteinExistence type="predicted"/>
<dbReference type="InterPro" id="IPR046347">
    <property type="entry name" value="bZIP_sf"/>
</dbReference>
<organism evidence="8 9">
    <name type="scientific">Spirodela intermedia</name>
    <name type="common">Intermediate duckweed</name>
    <dbReference type="NCBI Taxonomy" id="51605"/>
    <lineage>
        <taxon>Eukaryota</taxon>
        <taxon>Viridiplantae</taxon>
        <taxon>Streptophyta</taxon>
        <taxon>Embryophyta</taxon>
        <taxon>Tracheophyta</taxon>
        <taxon>Spermatophyta</taxon>
        <taxon>Magnoliopsida</taxon>
        <taxon>Liliopsida</taxon>
        <taxon>Araceae</taxon>
        <taxon>Lemnoideae</taxon>
        <taxon>Spirodela</taxon>
    </lineage>
</organism>
<keyword evidence="3" id="KW-0238">DNA-binding</keyword>
<dbReference type="Pfam" id="PF00170">
    <property type="entry name" value="bZIP_1"/>
    <property type="match status" value="1"/>
</dbReference>
<dbReference type="InterPro" id="IPR044521">
    <property type="entry name" value="AtbZIP8/43"/>
</dbReference>
<dbReference type="InterPro" id="IPR004827">
    <property type="entry name" value="bZIP"/>
</dbReference>
<evidence type="ECO:0000313" key="9">
    <source>
        <dbReference type="Proteomes" id="UP001189122"/>
    </source>
</evidence>
<accession>A0ABN7EDH2</accession>
<evidence type="ECO:0000256" key="3">
    <source>
        <dbReference type="ARBA" id="ARBA00023125"/>
    </source>
</evidence>
<feature type="region of interest" description="Disordered" evidence="6">
    <location>
        <begin position="130"/>
        <end position="167"/>
    </location>
</feature>
<dbReference type="SMART" id="SM00338">
    <property type="entry name" value="BRLZ"/>
    <property type="match status" value="1"/>
</dbReference>
<feature type="compositionally biased region" description="Low complexity" evidence="6">
    <location>
        <begin position="134"/>
        <end position="143"/>
    </location>
</feature>
<keyword evidence="4" id="KW-0804">Transcription</keyword>
<dbReference type="InterPro" id="IPR045314">
    <property type="entry name" value="bZIP_plant_GBF1"/>
</dbReference>
<name>A0ABN7EDH2_SPIIN</name>
<dbReference type="CDD" id="cd14702">
    <property type="entry name" value="bZIP_plant_GBF1"/>
    <property type="match status" value="1"/>
</dbReference>
<feature type="compositionally biased region" description="Low complexity" evidence="6">
    <location>
        <begin position="53"/>
        <end position="64"/>
    </location>
</feature>
<keyword evidence="5" id="KW-0539">Nucleus</keyword>
<evidence type="ECO:0000256" key="1">
    <source>
        <dbReference type="ARBA" id="ARBA00004123"/>
    </source>
</evidence>
<sequence length="187" mass="21037">MQPGEVASLGYPLLERERMAMGRGAWRCRRSSSAGSSARRRRSPLPSPPPTPTRGTGSSGAWWWRSGGGGAMISNRESARRSRMRKQRHLDELQFQVSGLRSVNRRLIDQLNRAIADRDHTLLENSRLRGEVSGLQRRLQGGRRPPPSATPTPTNSTRRNTKNRTHLPTFFPEQYLLSLSLSNTIIL</sequence>
<comment type="subcellular location">
    <subcellularLocation>
        <location evidence="1">Nucleus</location>
    </subcellularLocation>
</comment>
<evidence type="ECO:0000313" key="8">
    <source>
        <dbReference type="EMBL" id="CAA6675190.1"/>
    </source>
</evidence>
<feature type="region of interest" description="Disordered" evidence="6">
    <location>
        <begin position="22"/>
        <end position="64"/>
    </location>
</feature>
<dbReference type="Proteomes" id="UP001189122">
    <property type="component" value="Unassembled WGS sequence"/>
</dbReference>
<evidence type="ECO:0000256" key="5">
    <source>
        <dbReference type="ARBA" id="ARBA00023242"/>
    </source>
</evidence>
<evidence type="ECO:0000256" key="4">
    <source>
        <dbReference type="ARBA" id="ARBA00023163"/>
    </source>
</evidence>
<feature type="domain" description="BZIP" evidence="7">
    <location>
        <begin position="72"/>
        <end position="127"/>
    </location>
</feature>
<keyword evidence="9" id="KW-1185">Reference proteome</keyword>